<sequence length="82" mass="9269">MNNKPHAIEKINVKRKRGRREVLEGWIIFEPALIQRLTAKNDYIFGTHPYIQGKGSPPGRQRNKAVSSQKGAENTHNPPPAN</sequence>
<reference evidence="2 3" key="1">
    <citation type="journal article" date="2013" name="Front. Microbiol.">
        <title>The genome of Nitrospina gracilis illuminates the metabolism and evolution of the major marine nitrite oxidizer.</title>
        <authorList>
            <person name="Luecker S."/>
            <person name="Nowka B."/>
            <person name="Rattei T."/>
            <person name="Spieck E."/>
            <person name="and Daims H."/>
        </authorList>
    </citation>
    <scope>NUCLEOTIDE SEQUENCE [LARGE SCALE GENOMIC DNA]</scope>
    <source>
        <strain evidence="2 3">3/211</strain>
    </source>
</reference>
<dbReference type="InParanoid" id="M1YYY7"/>
<evidence type="ECO:0000256" key="1">
    <source>
        <dbReference type="SAM" id="MobiDB-lite"/>
    </source>
</evidence>
<name>M1YYY7_NITG3</name>
<dbReference type="EMBL" id="CAQJ01000040">
    <property type="protein sequence ID" value="CCQ90671.1"/>
    <property type="molecule type" value="Genomic_DNA"/>
</dbReference>
<feature type="region of interest" description="Disordered" evidence="1">
    <location>
        <begin position="48"/>
        <end position="82"/>
    </location>
</feature>
<accession>M1YYY7</accession>
<feature type="compositionally biased region" description="Polar residues" evidence="1">
    <location>
        <begin position="64"/>
        <end position="76"/>
    </location>
</feature>
<gene>
    <name evidence="2" type="ORF">NITGR_360009</name>
</gene>
<dbReference type="Proteomes" id="UP000011704">
    <property type="component" value="Unassembled WGS sequence"/>
</dbReference>
<evidence type="ECO:0000313" key="2">
    <source>
        <dbReference type="EMBL" id="CCQ90671.1"/>
    </source>
</evidence>
<comment type="caution">
    <text evidence="2">The sequence shown here is derived from an EMBL/GenBank/DDBJ whole genome shotgun (WGS) entry which is preliminary data.</text>
</comment>
<dbReference type="STRING" id="1266370.NITGR_360009"/>
<protein>
    <submittedName>
        <fullName evidence="2">Uncharacterized protein</fullName>
    </submittedName>
</protein>
<keyword evidence="3" id="KW-1185">Reference proteome</keyword>
<proteinExistence type="predicted"/>
<dbReference type="AlphaFoldDB" id="M1YYY7"/>
<evidence type="ECO:0000313" key="3">
    <source>
        <dbReference type="Proteomes" id="UP000011704"/>
    </source>
</evidence>
<dbReference type="HOGENOM" id="CLU_2554812_0_0_0"/>
<organism evidence="2 3">
    <name type="scientific">Nitrospina gracilis (strain 3/211)</name>
    <dbReference type="NCBI Taxonomy" id="1266370"/>
    <lineage>
        <taxon>Bacteria</taxon>
        <taxon>Pseudomonadati</taxon>
        <taxon>Nitrospinota/Tectimicrobiota group</taxon>
        <taxon>Nitrospinota</taxon>
        <taxon>Nitrospinia</taxon>
        <taxon>Nitrospinales</taxon>
        <taxon>Nitrospinaceae</taxon>
        <taxon>Nitrospina</taxon>
    </lineage>
</organism>